<dbReference type="SMART" id="SM00347">
    <property type="entry name" value="HTH_MARR"/>
    <property type="match status" value="1"/>
</dbReference>
<feature type="domain" description="HTH marR-type" evidence="1">
    <location>
        <begin position="58"/>
        <end position="191"/>
    </location>
</feature>
<organism evidence="2 3">
    <name type="scientific">Methylobacterium pseudosasicola</name>
    <dbReference type="NCBI Taxonomy" id="582667"/>
    <lineage>
        <taxon>Bacteria</taxon>
        <taxon>Pseudomonadati</taxon>
        <taxon>Pseudomonadota</taxon>
        <taxon>Alphaproteobacteria</taxon>
        <taxon>Hyphomicrobiales</taxon>
        <taxon>Methylobacteriaceae</taxon>
        <taxon>Methylobacterium</taxon>
    </lineage>
</organism>
<dbReference type="EMBL" id="FOTK01000001">
    <property type="protein sequence ID" value="SFL15871.1"/>
    <property type="molecule type" value="Genomic_DNA"/>
</dbReference>
<reference evidence="3" key="1">
    <citation type="submission" date="2016-10" db="EMBL/GenBank/DDBJ databases">
        <authorList>
            <person name="Varghese N."/>
            <person name="Submissions S."/>
        </authorList>
    </citation>
    <scope>NUCLEOTIDE SEQUENCE [LARGE SCALE GENOMIC DNA]</scope>
    <source>
        <strain evidence="3">BL36</strain>
    </source>
</reference>
<keyword evidence="2" id="KW-0238">DNA-binding</keyword>
<dbReference type="Pfam" id="PF12802">
    <property type="entry name" value="MarR_2"/>
    <property type="match status" value="1"/>
</dbReference>
<dbReference type="GO" id="GO:0003677">
    <property type="term" value="F:DNA binding"/>
    <property type="evidence" value="ECO:0007669"/>
    <property type="project" value="UniProtKB-KW"/>
</dbReference>
<dbReference type="InterPro" id="IPR036388">
    <property type="entry name" value="WH-like_DNA-bd_sf"/>
</dbReference>
<dbReference type="PROSITE" id="PS50995">
    <property type="entry name" value="HTH_MARR_2"/>
    <property type="match status" value="1"/>
</dbReference>
<dbReference type="PANTHER" id="PTHR33164">
    <property type="entry name" value="TRANSCRIPTIONAL REGULATOR, MARR FAMILY"/>
    <property type="match status" value="1"/>
</dbReference>
<dbReference type="InterPro" id="IPR036390">
    <property type="entry name" value="WH_DNA-bd_sf"/>
</dbReference>
<dbReference type="Gene3D" id="1.10.10.10">
    <property type="entry name" value="Winged helix-like DNA-binding domain superfamily/Winged helix DNA-binding domain"/>
    <property type="match status" value="1"/>
</dbReference>
<sequence length="204" mass="22220">MRTAEGVWLHAGPQDLLTSAKVTTCCQFDSTLRTFMIPRMTQAESFTAKPAVRRRDTLTDLVIDVFRLNGALLASGDALVADLGLTSARWQVLGAIAFASVPLPVAHIARNMGLTRQAVQRSVDDMRADGLVRLDPNPHHRRAMLISMTDLGEAAYQAASQRQRSWAEALAAGLPPENIEAARDLLRLLQRRLDNPAASAPTAQ</sequence>
<protein>
    <submittedName>
        <fullName evidence="2">DNA-binding transcriptional regulator, MarR family</fullName>
    </submittedName>
</protein>
<gene>
    <name evidence="2" type="ORF">SAMN05192568_1001257</name>
</gene>
<name>A0A1I4FHE5_9HYPH</name>
<keyword evidence="3" id="KW-1185">Reference proteome</keyword>
<dbReference type="InterPro" id="IPR000835">
    <property type="entry name" value="HTH_MarR-typ"/>
</dbReference>
<accession>A0A1I4FHE5</accession>
<dbReference type="Proteomes" id="UP000199048">
    <property type="component" value="Unassembled WGS sequence"/>
</dbReference>
<dbReference type="InterPro" id="IPR039422">
    <property type="entry name" value="MarR/SlyA-like"/>
</dbReference>
<dbReference type="GO" id="GO:0006950">
    <property type="term" value="P:response to stress"/>
    <property type="evidence" value="ECO:0007669"/>
    <property type="project" value="TreeGrafter"/>
</dbReference>
<dbReference type="STRING" id="582667.SAMN05192568_1001257"/>
<dbReference type="PANTHER" id="PTHR33164:SF43">
    <property type="entry name" value="HTH-TYPE TRANSCRIPTIONAL REPRESSOR YETL"/>
    <property type="match status" value="1"/>
</dbReference>
<evidence type="ECO:0000259" key="1">
    <source>
        <dbReference type="PROSITE" id="PS50995"/>
    </source>
</evidence>
<evidence type="ECO:0000313" key="3">
    <source>
        <dbReference type="Proteomes" id="UP000199048"/>
    </source>
</evidence>
<dbReference type="SUPFAM" id="SSF46785">
    <property type="entry name" value="Winged helix' DNA-binding domain"/>
    <property type="match status" value="1"/>
</dbReference>
<evidence type="ECO:0000313" key="2">
    <source>
        <dbReference type="EMBL" id="SFL15871.1"/>
    </source>
</evidence>
<dbReference type="GO" id="GO:0003700">
    <property type="term" value="F:DNA-binding transcription factor activity"/>
    <property type="evidence" value="ECO:0007669"/>
    <property type="project" value="InterPro"/>
</dbReference>
<proteinExistence type="predicted"/>
<dbReference type="AlphaFoldDB" id="A0A1I4FHE5"/>